<evidence type="ECO:0000313" key="2">
    <source>
        <dbReference type="Proteomes" id="UP000078486"/>
    </source>
</evidence>
<dbReference type="Proteomes" id="UP000078486">
    <property type="component" value="Unassembled WGS sequence"/>
</dbReference>
<sequence length="74" mass="8151">MLQCFDKLVGKPECNEQFGQSGKADSSSVLEAPKCGNSNTASLCQIVLPPRQSHPVRANQFTCFTEDIGFIFKR</sequence>
<keyword evidence="2" id="KW-1185">Reference proteome</keyword>
<evidence type="ECO:0000313" key="1">
    <source>
        <dbReference type="EMBL" id="OAM89638.1"/>
    </source>
</evidence>
<dbReference type="EMBL" id="LRRQ01000084">
    <property type="protein sequence ID" value="OAM89638.1"/>
    <property type="molecule type" value="Genomic_DNA"/>
</dbReference>
<organism evidence="1 2">
    <name type="scientific">Termitidicoccus mucosus</name>
    <dbReference type="NCBI Taxonomy" id="1184151"/>
    <lineage>
        <taxon>Bacteria</taxon>
        <taxon>Pseudomonadati</taxon>
        <taxon>Verrucomicrobiota</taxon>
        <taxon>Opitutia</taxon>
        <taxon>Opitutales</taxon>
        <taxon>Opitutaceae</taxon>
        <taxon>Termitidicoccus</taxon>
    </lineage>
</organism>
<gene>
    <name evidence="1" type="ORF">AW736_12115</name>
</gene>
<accession>A0A178IIQ3</accession>
<dbReference type="AlphaFoldDB" id="A0A178IIQ3"/>
<name>A0A178IIQ3_9BACT</name>
<proteinExistence type="predicted"/>
<protein>
    <submittedName>
        <fullName evidence="1">Uncharacterized protein</fullName>
    </submittedName>
</protein>
<comment type="caution">
    <text evidence="1">The sequence shown here is derived from an EMBL/GenBank/DDBJ whole genome shotgun (WGS) entry which is preliminary data.</text>
</comment>
<reference evidence="1 2" key="1">
    <citation type="submission" date="2016-01" db="EMBL/GenBank/DDBJ databases">
        <title>High potential of lignocellulose degradation of a new Verrucomicrobia species.</title>
        <authorList>
            <person name="Wang Y."/>
            <person name="Shi Y."/>
            <person name="Qiu Z."/>
            <person name="Liu S."/>
            <person name="Yang H."/>
        </authorList>
    </citation>
    <scope>NUCLEOTIDE SEQUENCE [LARGE SCALE GENOMIC DNA]</scope>
    <source>
        <strain evidence="1 2">TSB47</strain>
    </source>
</reference>